<name>A0A9P9ABN4_9PEZI</name>
<evidence type="ECO:0000256" key="1">
    <source>
        <dbReference type="SAM" id="SignalP"/>
    </source>
</evidence>
<sequence>MHLSSILITILVSAATLAQGCSLVKDPDPEYNAVYAKVPCWLTMDSMCQPQLPSLDTRVVINHGQYYVLLKPISDSCKSEILKEQARAKKGKRNYGWGKIHGAMDVSNKDYLMLRNVPPSTMPLYARFANESSEYLRAKNERAKEKPGHKAVPLKV</sequence>
<organism evidence="2 3">
    <name type="scientific">Plectosphaerella plurivora</name>
    <dbReference type="NCBI Taxonomy" id="936078"/>
    <lineage>
        <taxon>Eukaryota</taxon>
        <taxon>Fungi</taxon>
        <taxon>Dikarya</taxon>
        <taxon>Ascomycota</taxon>
        <taxon>Pezizomycotina</taxon>
        <taxon>Sordariomycetes</taxon>
        <taxon>Hypocreomycetidae</taxon>
        <taxon>Glomerellales</taxon>
        <taxon>Plectosphaerellaceae</taxon>
        <taxon>Plectosphaerella</taxon>
    </lineage>
</organism>
<proteinExistence type="predicted"/>
<keyword evidence="1" id="KW-0732">Signal</keyword>
<evidence type="ECO:0000313" key="2">
    <source>
        <dbReference type="EMBL" id="KAH6693591.1"/>
    </source>
</evidence>
<keyword evidence="3" id="KW-1185">Reference proteome</keyword>
<dbReference type="Proteomes" id="UP000770015">
    <property type="component" value="Unassembled WGS sequence"/>
</dbReference>
<comment type="caution">
    <text evidence="2">The sequence shown here is derived from an EMBL/GenBank/DDBJ whole genome shotgun (WGS) entry which is preliminary data.</text>
</comment>
<feature type="signal peptide" evidence="1">
    <location>
        <begin position="1"/>
        <end position="20"/>
    </location>
</feature>
<dbReference type="EMBL" id="JAGSXJ010000003">
    <property type="protein sequence ID" value="KAH6693591.1"/>
    <property type="molecule type" value="Genomic_DNA"/>
</dbReference>
<evidence type="ECO:0000313" key="3">
    <source>
        <dbReference type="Proteomes" id="UP000770015"/>
    </source>
</evidence>
<evidence type="ECO:0008006" key="4">
    <source>
        <dbReference type="Google" id="ProtNLM"/>
    </source>
</evidence>
<feature type="chain" id="PRO_5040132333" description="Lipoprotein" evidence="1">
    <location>
        <begin position="21"/>
        <end position="156"/>
    </location>
</feature>
<reference evidence="2" key="1">
    <citation type="journal article" date="2021" name="Nat. Commun.">
        <title>Genetic determinants of endophytism in the Arabidopsis root mycobiome.</title>
        <authorList>
            <person name="Mesny F."/>
            <person name="Miyauchi S."/>
            <person name="Thiergart T."/>
            <person name="Pickel B."/>
            <person name="Atanasova L."/>
            <person name="Karlsson M."/>
            <person name="Huettel B."/>
            <person name="Barry K.W."/>
            <person name="Haridas S."/>
            <person name="Chen C."/>
            <person name="Bauer D."/>
            <person name="Andreopoulos W."/>
            <person name="Pangilinan J."/>
            <person name="LaButti K."/>
            <person name="Riley R."/>
            <person name="Lipzen A."/>
            <person name="Clum A."/>
            <person name="Drula E."/>
            <person name="Henrissat B."/>
            <person name="Kohler A."/>
            <person name="Grigoriev I.V."/>
            <person name="Martin F.M."/>
            <person name="Hacquard S."/>
        </authorList>
    </citation>
    <scope>NUCLEOTIDE SEQUENCE</scope>
    <source>
        <strain evidence="2">MPI-SDFR-AT-0117</strain>
    </source>
</reference>
<dbReference type="AlphaFoldDB" id="A0A9P9ABN4"/>
<accession>A0A9P9ABN4</accession>
<protein>
    <recommendedName>
        <fullName evidence="4">Lipoprotein</fullName>
    </recommendedName>
</protein>
<gene>
    <name evidence="2" type="ORF">F5X68DRAFT_227999</name>
</gene>